<evidence type="ECO:0000313" key="2">
    <source>
        <dbReference type="Proteomes" id="UP001162060"/>
    </source>
</evidence>
<accession>A0AAV1UF59</accession>
<dbReference type="AlphaFoldDB" id="A0AAV1UF59"/>
<sequence>MLQQLYPVLDGLVTLAFRREDDSGFRKHHVEANFDVSYGSRARPIPAITFASTASTDRCVEVERGTNREFKPGKFPYRWKCLELTSRDGVAHHRTLTGVCLGKTSLRVEREAQIATLCVECGGSVSAVAVPRK</sequence>
<organism evidence="1 2">
    <name type="scientific">Peronospora matthiolae</name>
    <dbReference type="NCBI Taxonomy" id="2874970"/>
    <lineage>
        <taxon>Eukaryota</taxon>
        <taxon>Sar</taxon>
        <taxon>Stramenopiles</taxon>
        <taxon>Oomycota</taxon>
        <taxon>Peronosporomycetes</taxon>
        <taxon>Peronosporales</taxon>
        <taxon>Peronosporaceae</taxon>
        <taxon>Peronospora</taxon>
    </lineage>
</organism>
<comment type="caution">
    <text evidence="1">The sequence shown here is derived from an EMBL/GenBank/DDBJ whole genome shotgun (WGS) entry which is preliminary data.</text>
</comment>
<dbReference type="EMBL" id="CAKLBY020000189">
    <property type="protein sequence ID" value="CAK7932288.1"/>
    <property type="molecule type" value="Genomic_DNA"/>
</dbReference>
<reference evidence="1" key="1">
    <citation type="submission" date="2024-01" db="EMBL/GenBank/DDBJ databases">
        <authorList>
            <person name="Webb A."/>
        </authorList>
    </citation>
    <scope>NUCLEOTIDE SEQUENCE</scope>
    <source>
        <strain evidence="1">Pm1</strain>
    </source>
</reference>
<proteinExistence type="predicted"/>
<dbReference type="Proteomes" id="UP001162060">
    <property type="component" value="Unassembled WGS sequence"/>
</dbReference>
<protein>
    <submittedName>
        <fullName evidence="1">Uncharacterized protein</fullName>
    </submittedName>
</protein>
<gene>
    <name evidence="1" type="ORF">PM001_LOCUS17438</name>
</gene>
<evidence type="ECO:0000313" key="1">
    <source>
        <dbReference type="EMBL" id="CAK7932288.1"/>
    </source>
</evidence>
<name>A0AAV1UF59_9STRA</name>